<keyword evidence="4 7" id="KW-1133">Transmembrane helix</keyword>
<accession>A0A8J2WLU0</accession>
<dbReference type="GO" id="GO:0043025">
    <property type="term" value="C:neuronal cell body"/>
    <property type="evidence" value="ECO:0007669"/>
    <property type="project" value="TreeGrafter"/>
</dbReference>
<evidence type="ECO:0000256" key="5">
    <source>
        <dbReference type="ARBA" id="ARBA00023136"/>
    </source>
</evidence>
<protein>
    <recommendedName>
        <fullName evidence="10">Gustatory receptor</fullName>
    </recommendedName>
</protein>
<keyword evidence="5 7" id="KW-0472">Membrane</keyword>
<dbReference type="GO" id="GO:0008049">
    <property type="term" value="P:male courtship behavior"/>
    <property type="evidence" value="ECO:0007669"/>
    <property type="project" value="TreeGrafter"/>
</dbReference>
<comment type="caution">
    <text evidence="8">The sequence shown here is derived from an EMBL/GenBank/DDBJ whole genome shotgun (WGS) entry which is preliminary data.</text>
</comment>
<sequence>MVLYLMTFGSFQKICHTIQRLERLLEHDAEYFHKLRHSSWIAVTFIFSFVMTQITMTLYHHRRTNWFTFLAYISGDLSLVYPMTGYCLFFISALALAASFQHVNSMLARYLQRSVSKVVLANSLDLAEIRTHHGLVCQAVDQLNGIFQSLSFIHVVFAFTGVVNMSFMLLTRQYFLPKVILYQLECIARLGLLGYVCDRIHFQALACLKTLACFRCGIIITSHSLLHQQERVLLGNQVLQTAPTFDVYGLFHLRRQLLPKLIGTTISYLVILYQFKGTSM</sequence>
<name>A0A8J2WLU0_9CRUS</name>
<reference evidence="8" key="1">
    <citation type="submission" date="2021-11" db="EMBL/GenBank/DDBJ databases">
        <authorList>
            <person name="Schell T."/>
        </authorList>
    </citation>
    <scope>NUCLEOTIDE SEQUENCE</scope>
    <source>
        <strain evidence="8">M5</strain>
    </source>
</reference>
<keyword evidence="9" id="KW-1185">Reference proteome</keyword>
<dbReference type="Pfam" id="PF08395">
    <property type="entry name" value="7tm_7"/>
    <property type="match status" value="1"/>
</dbReference>
<dbReference type="OrthoDB" id="10415502at2759"/>
<evidence type="ECO:0000256" key="3">
    <source>
        <dbReference type="ARBA" id="ARBA00022692"/>
    </source>
</evidence>
<dbReference type="GO" id="GO:0030424">
    <property type="term" value="C:axon"/>
    <property type="evidence" value="ECO:0007669"/>
    <property type="project" value="TreeGrafter"/>
</dbReference>
<dbReference type="GO" id="GO:0005886">
    <property type="term" value="C:plasma membrane"/>
    <property type="evidence" value="ECO:0007669"/>
    <property type="project" value="UniProtKB-SubCell"/>
</dbReference>
<gene>
    <name evidence="8" type="ORF">DGAL_LOCUS14501</name>
</gene>
<comment type="subcellular location">
    <subcellularLocation>
        <location evidence="1">Cell membrane</location>
        <topology evidence="1">Multi-pass membrane protein</topology>
    </subcellularLocation>
</comment>
<evidence type="ECO:0008006" key="10">
    <source>
        <dbReference type="Google" id="ProtNLM"/>
    </source>
</evidence>
<evidence type="ECO:0000256" key="6">
    <source>
        <dbReference type="ARBA" id="ARBA00023170"/>
    </source>
</evidence>
<dbReference type="AlphaFoldDB" id="A0A8J2WLU0"/>
<evidence type="ECO:0000313" key="8">
    <source>
        <dbReference type="EMBL" id="CAH0110893.1"/>
    </source>
</evidence>
<dbReference type="EMBL" id="CAKKLH010000308">
    <property type="protein sequence ID" value="CAH0110893.1"/>
    <property type="molecule type" value="Genomic_DNA"/>
</dbReference>
<dbReference type="PANTHER" id="PTHR21143:SF133">
    <property type="entry name" value="GUSTATORY AND PHEROMONE RECEPTOR 32A-RELATED"/>
    <property type="match status" value="1"/>
</dbReference>
<evidence type="ECO:0000313" key="9">
    <source>
        <dbReference type="Proteomes" id="UP000789390"/>
    </source>
</evidence>
<organism evidence="8 9">
    <name type="scientific">Daphnia galeata</name>
    <dbReference type="NCBI Taxonomy" id="27404"/>
    <lineage>
        <taxon>Eukaryota</taxon>
        <taxon>Metazoa</taxon>
        <taxon>Ecdysozoa</taxon>
        <taxon>Arthropoda</taxon>
        <taxon>Crustacea</taxon>
        <taxon>Branchiopoda</taxon>
        <taxon>Diplostraca</taxon>
        <taxon>Cladocera</taxon>
        <taxon>Anomopoda</taxon>
        <taxon>Daphniidae</taxon>
        <taxon>Daphnia</taxon>
    </lineage>
</organism>
<keyword evidence="3 7" id="KW-0812">Transmembrane</keyword>
<feature type="transmembrane region" description="Helical" evidence="7">
    <location>
        <begin position="151"/>
        <end position="170"/>
    </location>
</feature>
<dbReference type="InterPro" id="IPR013604">
    <property type="entry name" value="7TM_chemorcpt"/>
</dbReference>
<feature type="transmembrane region" description="Helical" evidence="7">
    <location>
        <begin position="40"/>
        <end position="59"/>
    </location>
</feature>
<evidence type="ECO:0000256" key="1">
    <source>
        <dbReference type="ARBA" id="ARBA00004651"/>
    </source>
</evidence>
<dbReference type="GO" id="GO:0050909">
    <property type="term" value="P:sensory perception of taste"/>
    <property type="evidence" value="ECO:0007669"/>
    <property type="project" value="InterPro"/>
</dbReference>
<evidence type="ECO:0000256" key="4">
    <source>
        <dbReference type="ARBA" id="ARBA00022989"/>
    </source>
</evidence>
<evidence type="ECO:0000256" key="2">
    <source>
        <dbReference type="ARBA" id="ARBA00022475"/>
    </source>
</evidence>
<dbReference type="GO" id="GO:0030425">
    <property type="term" value="C:dendrite"/>
    <property type="evidence" value="ECO:0007669"/>
    <property type="project" value="TreeGrafter"/>
</dbReference>
<dbReference type="Proteomes" id="UP000789390">
    <property type="component" value="Unassembled WGS sequence"/>
</dbReference>
<keyword evidence="6" id="KW-0675">Receptor</keyword>
<feature type="transmembrane region" description="Helical" evidence="7">
    <location>
        <begin position="79"/>
        <end position="100"/>
    </location>
</feature>
<dbReference type="GO" id="GO:0007635">
    <property type="term" value="P:chemosensory behavior"/>
    <property type="evidence" value="ECO:0007669"/>
    <property type="project" value="TreeGrafter"/>
</dbReference>
<keyword evidence="2" id="KW-1003">Cell membrane</keyword>
<evidence type="ECO:0000256" key="7">
    <source>
        <dbReference type="SAM" id="Phobius"/>
    </source>
</evidence>
<proteinExistence type="predicted"/>
<dbReference type="PANTHER" id="PTHR21143">
    <property type="entry name" value="INVERTEBRATE GUSTATORY RECEPTOR"/>
    <property type="match status" value="1"/>
</dbReference>